<dbReference type="AlphaFoldDB" id="A0A852SWC1"/>
<protein>
    <submittedName>
        <fullName evidence="2">GNAT superfamily N-acetyltransferase</fullName>
    </submittedName>
</protein>
<dbReference type="Gene3D" id="3.40.630.30">
    <property type="match status" value="1"/>
</dbReference>
<proteinExistence type="predicted"/>
<dbReference type="Proteomes" id="UP000589620">
    <property type="component" value="Unassembled WGS sequence"/>
</dbReference>
<sequence length="212" mass="22722">METRIAGPADADAITTTVALAFRDDPVWGPALEAPDGGTAHLERFWRYFVEGAIGQGAVSMQDGPSGEAATVAVWLPPGVDELTDEQEAEVDGLLASTLAPERFDAYQRLWQRFDEAHPHGEAHMYLSLLATHPAHRGQGIGQRLLAENLARFDTEGLPAYLESTNPANDHRYRRAGFRPVGGFVSVIDGAAVTTMWRDAGGGADAGVGAER</sequence>
<organism evidence="2 3">
    <name type="scientific">Leifsonia soli</name>
    <dbReference type="NCBI Taxonomy" id="582665"/>
    <lineage>
        <taxon>Bacteria</taxon>
        <taxon>Bacillati</taxon>
        <taxon>Actinomycetota</taxon>
        <taxon>Actinomycetes</taxon>
        <taxon>Micrococcales</taxon>
        <taxon>Microbacteriaceae</taxon>
        <taxon>Leifsonia</taxon>
    </lineage>
</organism>
<dbReference type="InterPro" id="IPR000182">
    <property type="entry name" value="GNAT_dom"/>
</dbReference>
<keyword evidence="2" id="KW-0808">Transferase</keyword>
<dbReference type="CDD" id="cd04301">
    <property type="entry name" value="NAT_SF"/>
    <property type="match status" value="1"/>
</dbReference>
<dbReference type="RefSeq" id="WP_179454895.1">
    <property type="nucleotide sequence ID" value="NZ_BAAAPX010000001.1"/>
</dbReference>
<dbReference type="PANTHER" id="PTHR42791:SF1">
    <property type="entry name" value="N-ACETYLTRANSFERASE DOMAIN-CONTAINING PROTEIN"/>
    <property type="match status" value="1"/>
</dbReference>
<dbReference type="PANTHER" id="PTHR42791">
    <property type="entry name" value="GNAT FAMILY ACETYLTRANSFERASE"/>
    <property type="match status" value="1"/>
</dbReference>
<keyword evidence="3" id="KW-1185">Reference proteome</keyword>
<dbReference type="GO" id="GO:0016747">
    <property type="term" value="F:acyltransferase activity, transferring groups other than amino-acyl groups"/>
    <property type="evidence" value="ECO:0007669"/>
    <property type="project" value="InterPro"/>
</dbReference>
<evidence type="ECO:0000259" key="1">
    <source>
        <dbReference type="PROSITE" id="PS51186"/>
    </source>
</evidence>
<gene>
    <name evidence="2" type="ORF">BJ963_000868</name>
</gene>
<accession>A0A852SWC1</accession>
<dbReference type="SUPFAM" id="SSF55729">
    <property type="entry name" value="Acyl-CoA N-acyltransferases (Nat)"/>
    <property type="match status" value="1"/>
</dbReference>
<dbReference type="InterPro" id="IPR016181">
    <property type="entry name" value="Acyl_CoA_acyltransferase"/>
</dbReference>
<reference evidence="2 3" key="1">
    <citation type="submission" date="2020-07" db="EMBL/GenBank/DDBJ databases">
        <title>Sequencing the genomes of 1000 actinobacteria strains.</title>
        <authorList>
            <person name="Klenk H.-P."/>
        </authorList>
    </citation>
    <scope>NUCLEOTIDE SEQUENCE [LARGE SCALE GENOMIC DNA]</scope>
    <source>
        <strain evidence="2 3">DSM 23871</strain>
    </source>
</reference>
<evidence type="ECO:0000313" key="3">
    <source>
        <dbReference type="Proteomes" id="UP000589620"/>
    </source>
</evidence>
<name>A0A852SWC1_9MICO</name>
<feature type="domain" description="N-acetyltransferase" evidence="1">
    <location>
        <begin position="54"/>
        <end position="201"/>
    </location>
</feature>
<dbReference type="EMBL" id="JACCBJ010000001">
    <property type="protein sequence ID" value="NYD73349.1"/>
    <property type="molecule type" value="Genomic_DNA"/>
</dbReference>
<dbReference type="InterPro" id="IPR052523">
    <property type="entry name" value="Trichothecene_AcTrans"/>
</dbReference>
<comment type="caution">
    <text evidence="2">The sequence shown here is derived from an EMBL/GenBank/DDBJ whole genome shotgun (WGS) entry which is preliminary data.</text>
</comment>
<dbReference type="Pfam" id="PF13508">
    <property type="entry name" value="Acetyltransf_7"/>
    <property type="match status" value="1"/>
</dbReference>
<evidence type="ECO:0000313" key="2">
    <source>
        <dbReference type="EMBL" id="NYD73349.1"/>
    </source>
</evidence>
<dbReference type="PROSITE" id="PS51186">
    <property type="entry name" value="GNAT"/>
    <property type="match status" value="1"/>
</dbReference>